<evidence type="ECO:0000256" key="3">
    <source>
        <dbReference type="SAM" id="MobiDB-lite"/>
    </source>
</evidence>
<feature type="domain" description="Baseplate structural protein Gp10 C-terminal" evidence="4">
    <location>
        <begin position="156"/>
        <end position="279"/>
    </location>
</feature>
<feature type="region of interest" description="Disordered" evidence="3">
    <location>
        <begin position="316"/>
        <end position="335"/>
    </location>
</feature>
<accession>A0AA51YF63</accession>
<dbReference type="GO" id="GO:0019062">
    <property type="term" value="P:virion attachment to host cell"/>
    <property type="evidence" value="ECO:0007669"/>
    <property type="project" value="UniProtKB-KW"/>
</dbReference>
<keyword evidence="2" id="KW-1160">Virus entry into host cell</keyword>
<keyword evidence="1" id="KW-1230">Viral tail fiber protein</keyword>
<name>A0AA51YF63_9CAUD</name>
<keyword evidence="1" id="KW-0946">Virion</keyword>
<evidence type="ECO:0000313" key="5">
    <source>
        <dbReference type="EMBL" id="WMU95512.1"/>
    </source>
</evidence>
<keyword evidence="1" id="KW-1227">Viral tail protein</keyword>
<dbReference type="EMBL" id="OQ845957">
    <property type="protein sequence ID" value="WMU95512.1"/>
    <property type="molecule type" value="Genomic_DNA"/>
</dbReference>
<dbReference type="GO" id="GO:0098024">
    <property type="term" value="C:virus tail, fiber"/>
    <property type="evidence" value="ECO:0007669"/>
    <property type="project" value="UniProtKB-KW"/>
</dbReference>
<feature type="region of interest" description="Disordered" evidence="3">
    <location>
        <begin position="348"/>
        <end position="376"/>
    </location>
</feature>
<feature type="compositionally biased region" description="Low complexity" evidence="3">
    <location>
        <begin position="319"/>
        <end position="335"/>
    </location>
</feature>
<dbReference type="InterPro" id="IPR051934">
    <property type="entry name" value="Phage_Tail_Fiber_Structural"/>
</dbReference>
<evidence type="ECO:0000256" key="1">
    <source>
        <dbReference type="ARBA" id="ARBA00022672"/>
    </source>
</evidence>
<evidence type="ECO:0000313" key="6">
    <source>
        <dbReference type="Proteomes" id="UP001268809"/>
    </source>
</evidence>
<reference evidence="5 6" key="1">
    <citation type="submission" date="2023-04" db="EMBL/GenBank/DDBJ databases">
        <authorList>
            <person name="Wang C."/>
            <person name="Guo Z."/>
            <person name="Wang M."/>
            <person name="Wang X."/>
            <person name="Ji F."/>
            <person name="Zhao J."/>
            <person name="Zeng J."/>
            <person name="Zuo J."/>
        </authorList>
    </citation>
    <scope>NUCLEOTIDE SEQUENCE [LARGE SCALE GENOMIC DNA]</scope>
</reference>
<keyword evidence="2" id="KW-1161">Viral attachment to host cell</keyword>
<organism evidence="5 6">
    <name type="scientific">Escherichia phage pEC-M719-6WT.1</name>
    <dbReference type="NCBI Taxonomy" id="3056220"/>
    <lineage>
        <taxon>Viruses</taxon>
        <taxon>Duplodnaviria</taxon>
        <taxon>Heunggongvirae</taxon>
        <taxon>Uroviricota</taxon>
        <taxon>Caudoviricetes</taxon>
        <taxon>Andersonviridae</taxon>
        <taxon>Ounavirinae</taxon>
        <taxon>Mooglevirus</taxon>
        <taxon>Mooglevirus M7196WT1</taxon>
    </lineage>
</organism>
<keyword evidence="6" id="KW-1185">Reference proteome</keyword>
<dbReference type="InterPro" id="IPR053827">
    <property type="entry name" value="Gp10_C"/>
</dbReference>
<dbReference type="SUPFAM" id="SSF88874">
    <property type="entry name" value="Receptor-binding domain of short tail fibre protein gp12"/>
    <property type="match status" value="1"/>
</dbReference>
<evidence type="ECO:0000259" key="4">
    <source>
        <dbReference type="Pfam" id="PF21939"/>
    </source>
</evidence>
<proteinExistence type="predicted"/>
<dbReference type="PANTHER" id="PTHR35191:SF1">
    <property type="entry name" value="PROPHAGE SIDE TAIL FIBER PROTEIN HOMOLOG STFQ-RELATED"/>
    <property type="match status" value="1"/>
</dbReference>
<dbReference type="Proteomes" id="UP001268809">
    <property type="component" value="Segment"/>
</dbReference>
<dbReference type="Pfam" id="PF21939">
    <property type="entry name" value="Gp10_C"/>
    <property type="match status" value="1"/>
</dbReference>
<dbReference type="PANTHER" id="PTHR35191">
    <property type="entry name" value="PROPHAGE SIDE TAIL FIBER PROTEIN HOMOLOG STFQ-RELATED"/>
    <property type="match status" value="1"/>
</dbReference>
<protein>
    <submittedName>
        <fullName evidence="5">Tail fiber</fullName>
    </submittedName>
</protein>
<feature type="compositionally biased region" description="Low complexity" evidence="3">
    <location>
        <begin position="358"/>
        <end position="370"/>
    </location>
</feature>
<keyword evidence="2" id="KW-0945">Host-virus interaction</keyword>
<evidence type="ECO:0000256" key="2">
    <source>
        <dbReference type="ARBA" id="ARBA00022804"/>
    </source>
</evidence>
<sequence>MAVGEIQISALPQASLPIGLSDIFHLKQGIEDKRCTLEQLLAPHASLKNNPHEVTKNQVGLSSVINALQLVAANNLSDVVNVQEARTNLGILSSDQVNALIQAHIDDKNNPHNTTKSQVGLGNLQNWTYSNSYSEDADRYATARAVNALYRAIQDSYPIGTIHLSVNPANPSSYLLCGGTWELVSKGRSLVGYDTASRPVESTFGSQTVTLGSNNLPAHTHSVYLAGGSHNHDAIVSISGFDYGVKSSSSFDYGTKTSNLTGAHKHTISGTAASNGSHSHTSTDYFINEVVAGNNYALNGGGGGYQHIATRDTSSAGLHTHSISGSTSSSDAHAHTVSIGAHEHTVNIGAHNHNGSVSISSTDHTHSGTTGAAGAGQGFSIEQPSYVVYVWKRVA</sequence>